<dbReference type="Pfam" id="PF00072">
    <property type="entry name" value="Response_reg"/>
    <property type="match status" value="1"/>
</dbReference>
<feature type="domain" description="Response regulatory" evidence="4">
    <location>
        <begin position="2"/>
        <end position="116"/>
    </location>
</feature>
<dbReference type="PROSITE" id="PS50110">
    <property type="entry name" value="RESPONSE_REGULATORY"/>
    <property type="match status" value="1"/>
</dbReference>
<comment type="caution">
    <text evidence="6">The sequence shown here is derived from an EMBL/GenBank/DDBJ whole genome shotgun (WGS) entry which is preliminary data.</text>
</comment>
<dbReference type="InterPro" id="IPR011006">
    <property type="entry name" value="CheY-like_superfamily"/>
</dbReference>
<dbReference type="GO" id="GO:0000976">
    <property type="term" value="F:transcription cis-regulatory region binding"/>
    <property type="evidence" value="ECO:0007669"/>
    <property type="project" value="TreeGrafter"/>
</dbReference>
<dbReference type="SMART" id="SM00448">
    <property type="entry name" value="REC"/>
    <property type="match status" value="1"/>
</dbReference>
<reference evidence="6 7" key="1">
    <citation type="submission" date="2018-06" db="EMBL/GenBank/DDBJ databases">
        <title>Streptacidiphilus pinicola sp. nov., isolated from pine grove soil.</title>
        <authorList>
            <person name="Roh S.G."/>
            <person name="Park S."/>
            <person name="Kim M.-K."/>
            <person name="Yun B.-R."/>
            <person name="Park J."/>
            <person name="Kim M.J."/>
            <person name="Kim Y.S."/>
            <person name="Kim S.B."/>
        </authorList>
    </citation>
    <scope>NUCLEOTIDE SEQUENCE [LARGE SCALE GENOMIC DNA]</scope>
    <source>
        <strain evidence="6 7">MMS16-CNU450</strain>
    </source>
</reference>
<feature type="modified residue" description="4-aspartylphosphate" evidence="2">
    <location>
        <position position="51"/>
    </location>
</feature>
<dbReference type="InterPro" id="IPR001867">
    <property type="entry name" value="OmpR/PhoB-type_DNA-bd"/>
</dbReference>
<dbReference type="GO" id="GO:0005829">
    <property type="term" value="C:cytosol"/>
    <property type="evidence" value="ECO:0007669"/>
    <property type="project" value="TreeGrafter"/>
</dbReference>
<dbReference type="GO" id="GO:0006355">
    <property type="term" value="P:regulation of DNA-templated transcription"/>
    <property type="evidence" value="ECO:0007669"/>
    <property type="project" value="InterPro"/>
</dbReference>
<gene>
    <name evidence="6" type="ORF">DN069_00325</name>
</gene>
<sequence length="217" mass="23742">MRVLVVEDEQLLADAVATGLRREAMAVDVVYDGQAALDRIALNEYDVVVLDRDLPLVHGDDVCRKLVEEALPTRVLMLTAAGDISDRVEGLELGADDYLPKPFAFSELVARVRALGRRATTPLPPVLERAGITLDPGRREVLREGKPISLAPKEFAVLEVLMRAGGAVVSAEQLLEKAWDEHTDPFTNVVRVTVMTLRRKLGEPAVIITVPGSGYRI</sequence>
<evidence type="ECO:0000313" key="7">
    <source>
        <dbReference type="Proteomes" id="UP000248889"/>
    </source>
</evidence>
<evidence type="ECO:0000256" key="2">
    <source>
        <dbReference type="PROSITE-ProRule" id="PRU00169"/>
    </source>
</evidence>
<protein>
    <submittedName>
        <fullName evidence="6">DNA-binding response regulator</fullName>
    </submittedName>
</protein>
<dbReference type="RefSeq" id="WP_042363732.1">
    <property type="nucleotide sequence ID" value="NZ_QKYN01000003.1"/>
</dbReference>
<dbReference type="InterPro" id="IPR039420">
    <property type="entry name" value="WalR-like"/>
</dbReference>
<proteinExistence type="predicted"/>
<dbReference type="GO" id="GO:0000156">
    <property type="term" value="F:phosphorelay response regulator activity"/>
    <property type="evidence" value="ECO:0007669"/>
    <property type="project" value="TreeGrafter"/>
</dbReference>
<evidence type="ECO:0000259" key="5">
    <source>
        <dbReference type="PROSITE" id="PS51755"/>
    </source>
</evidence>
<dbReference type="GO" id="GO:0032993">
    <property type="term" value="C:protein-DNA complex"/>
    <property type="evidence" value="ECO:0007669"/>
    <property type="project" value="TreeGrafter"/>
</dbReference>
<dbReference type="InterPro" id="IPR001789">
    <property type="entry name" value="Sig_transdc_resp-reg_receiver"/>
</dbReference>
<dbReference type="OrthoDB" id="9802426at2"/>
<organism evidence="6 7">
    <name type="scientific">Streptacidiphilus pinicola</name>
    <dbReference type="NCBI Taxonomy" id="2219663"/>
    <lineage>
        <taxon>Bacteria</taxon>
        <taxon>Bacillati</taxon>
        <taxon>Actinomycetota</taxon>
        <taxon>Actinomycetes</taxon>
        <taxon>Kitasatosporales</taxon>
        <taxon>Streptomycetaceae</taxon>
        <taxon>Streptacidiphilus</taxon>
    </lineage>
</organism>
<dbReference type="InterPro" id="IPR036388">
    <property type="entry name" value="WH-like_DNA-bd_sf"/>
</dbReference>
<dbReference type="SUPFAM" id="SSF52172">
    <property type="entry name" value="CheY-like"/>
    <property type="match status" value="1"/>
</dbReference>
<evidence type="ECO:0000256" key="1">
    <source>
        <dbReference type="ARBA" id="ARBA00023125"/>
    </source>
</evidence>
<dbReference type="EMBL" id="QKYN01000003">
    <property type="protein sequence ID" value="RAG87605.1"/>
    <property type="molecule type" value="Genomic_DNA"/>
</dbReference>
<feature type="domain" description="OmpR/PhoB-type" evidence="5">
    <location>
        <begin position="124"/>
        <end position="217"/>
    </location>
</feature>
<evidence type="ECO:0000313" key="6">
    <source>
        <dbReference type="EMBL" id="RAG87605.1"/>
    </source>
</evidence>
<dbReference type="Gene3D" id="6.10.250.690">
    <property type="match status" value="1"/>
</dbReference>
<dbReference type="PANTHER" id="PTHR48111:SF36">
    <property type="entry name" value="TRANSCRIPTIONAL REGULATORY PROTEIN CUTR"/>
    <property type="match status" value="1"/>
</dbReference>
<keyword evidence="2" id="KW-0597">Phosphoprotein</keyword>
<dbReference type="PANTHER" id="PTHR48111">
    <property type="entry name" value="REGULATOR OF RPOS"/>
    <property type="match status" value="1"/>
</dbReference>
<dbReference type="AlphaFoldDB" id="A0A2X0KEZ2"/>
<dbReference type="FunFam" id="1.10.10.10:FF:000179">
    <property type="entry name" value="DNA-binding response OmpR family regulator"/>
    <property type="match status" value="1"/>
</dbReference>
<dbReference type="CDD" id="cd00383">
    <property type="entry name" value="trans_reg_C"/>
    <property type="match status" value="1"/>
</dbReference>
<dbReference type="Gene3D" id="3.40.50.2300">
    <property type="match status" value="1"/>
</dbReference>
<feature type="DNA-binding region" description="OmpR/PhoB-type" evidence="3">
    <location>
        <begin position="124"/>
        <end position="217"/>
    </location>
</feature>
<dbReference type="Gene3D" id="1.10.10.10">
    <property type="entry name" value="Winged helix-like DNA-binding domain superfamily/Winged helix DNA-binding domain"/>
    <property type="match status" value="1"/>
</dbReference>
<dbReference type="Proteomes" id="UP000248889">
    <property type="component" value="Unassembled WGS sequence"/>
</dbReference>
<dbReference type="PROSITE" id="PS51755">
    <property type="entry name" value="OMPR_PHOB"/>
    <property type="match status" value="1"/>
</dbReference>
<name>A0A2X0KEZ2_9ACTN</name>
<evidence type="ECO:0000256" key="3">
    <source>
        <dbReference type="PROSITE-ProRule" id="PRU01091"/>
    </source>
</evidence>
<keyword evidence="7" id="KW-1185">Reference proteome</keyword>
<keyword evidence="1 3" id="KW-0238">DNA-binding</keyword>
<dbReference type="Pfam" id="PF00486">
    <property type="entry name" value="Trans_reg_C"/>
    <property type="match status" value="1"/>
</dbReference>
<evidence type="ECO:0000259" key="4">
    <source>
        <dbReference type="PROSITE" id="PS50110"/>
    </source>
</evidence>
<dbReference type="SMART" id="SM00862">
    <property type="entry name" value="Trans_reg_C"/>
    <property type="match status" value="1"/>
</dbReference>
<accession>A0A2X0KEZ2</accession>